<dbReference type="GeneID" id="67014552"/>
<name>A0A8J2HV29_9PLEO</name>
<evidence type="ECO:0000313" key="2">
    <source>
        <dbReference type="EMBL" id="CAG5138313.1"/>
    </source>
</evidence>
<evidence type="ECO:0000313" key="3">
    <source>
        <dbReference type="Proteomes" id="UP000676310"/>
    </source>
</evidence>
<feature type="compositionally biased region" description="Low complexity" evidence="1">
    <location>
        <begin position="7"/>
        <end position="22"/>
    </location>
</feature>
<feature type="compositionally biased region" description="Pro residues" evidence="1">
    <location>
        <begin position="195"/>
        <end position="214"/>
    </location>
</feature>
<dbReference type="AlphaFoldDB" id="A0A8J2HV29"/>
<feature type="compositionally biased region" description="Polar residues" evidence="1">
    <location>
        <begin position="23"/>
        <end position="34"/>
    </location>
</feature>
<organism evidence="2 3">
    <name type="scientific">Alternaria atra</name>
    <dbReference type="NCBI Taxonomy" id="119953"/>
    <lineage>
        <taxon>Eukaryota</taxon>
        <taxon>Fungi</taxon>
        <taxon>Dikarya</taxon>
        <taxon>Ascomycota</taxon>
        <taxon>Pezizomycotina</taxon>
        <taxon>Dothideomycetes</taxon>
        <taxon>Pleosporomycetidae</taxon>
        <taxon>Pleosporales</taxon>
        <taxon>Pleosporineae</taxon>
        <taxon>Pleosporaceae</taxon>
        <taxon>Alternaria</taxon>
        <taxon>Alternaria sect. Ulocladioides</taxon>
    </lineage>
</organism>
<evidence type="ECO:0000256" key="1">
    <source>
        <dbReference type="SAM" id="MobiDB-lite"/>
    </source>
</evidence>
<sequence length="600" mass="65283">MRPENIPPRLSSKRSSLPTRSPINSRSQTTLNGYESTRVKRLSWHSSGSGSSSGTGPILTISGDADAVILGQRDYIPAVPAIPTMLLERTTQTRSFSALTSRISKTTTSRAELRITTASPVSSTKELTVNESPVVKISPIRSMQPPRQPSLDANSPRSPSSVYSTIPDITTISRTSVVLSTAERSVSPISDRPATPTPEPKPPAPPLRDAPEPPTSSVEVHKELSEETSEPTIVPGPDDFLSVSKSRKTTSALENASPSLSSINYPSNDNSTPNISTAELNSPSLPRVKHSRDTVRTQGPSKPRVSETARSISIDSPLGRGTPKSCPSHRQPYIPVVSSSPTDKTPSKNQGKETLVTKIMAKRNIRGIFNRERARAKTPETVASKQGFMSATRSSLAKVMRDSKSLSKVHLPRKTESRLETESDHAINMKSIEAGIFATFDNNSKATPAQEAMPQRRSHADEVLHDIVDRIDAQPEDSPERLRHVQIAECIILAAEYSRNANISALEAKKSARDAELYADRAQLEFKRLHTLLDGADIDAQSMKLITNLLPGSACVQHVKVCLGPQFVSFATGYLWPLSSACYVALAYELHLRSDLVEQI</sequence>
<dbReference type="Proteomes" id="UP000676310">
    <property type="component" value="Unassembled WGS sequence"/>
</dbReference>
<feature type="region of interest" description="Disordered" evidence="1">
    <location>
        <begin position="136"/>
        <end position="352"/>
    </location>
</feature>
<feature type="compositionally biased region" description="Basic and acidic residues" evidence="1">
    <location>
        <begin position="413"/>
        <end position="422"/>
    </location>
</feature>
<gene>
    <name evidence="2" type="ORF">ALTATR162_LOCUS304</name>
</gene>
<feature type="region of interest" description="Disordered" evidence="1">
    <location>
        <begin position="1"/>
        <end position="34"/>
    </location>
</feature>
<proteinExistence type="predicted"/>
<comment type="caution">
    <text evidence="2">The sequence shown here is derived from an EMBL/GenBank/DDBJ whole genome shotgun (WGS) entry which is preliminary data.</text>
</comment>
<accession>A0A8J2HV29</accession>
<keyword evidence="3" id="KW-1185">Reference proteome</keyword>
<feature type="compositionally biased region" description="Polar residues" evidence="1">
    <location>
        <begin position="249"/>
        <end position="284"/>
    </location>
</feature>
<reference evidence="2" key="1">
    <citation type="submission" date="2021-05" db="EMBL/GenBank/DDBJ databases">
        <authorList>
            <person name="Stam R."/>
        </authorList>
    </citation>
    <scope>NUCLEOTIDE SEQUENCE</scope>
    <source>
        <strain evidence="2">CS162</strain>
    </source>
</reference>
<dbReference type="OrthoDB" id="5407305at2759"/>
<dbReference type="EMBL" id="CAJRGZ010000014">
    <property type="protein sequence ID" value="CAG5138313.1"/>
    <property type="molecule type" value="Genomic_DNA"/>
</dbReference>
<dbReference type="RefSeq" id="XP_043163832.1">
    <property type="nucleotide sequence ID" value="XM_043307897.1"/>
</dbReference>
<feature type="region of interest" description="Disordered" evidence="1">
    <location>
        <begin position="399"/>
        <end position="422"/>
    </location>
</feature>
<protein>
    <submittedName>
        <fullName evidence="2">Uncharacterized protein</fullName>
    </submittedName>
</protein>
<feature type="compositionally biased region" description="Polar residues" evidence="1">
    <location>
        <begin position="151"/>
        <end position="188"/>
    </location>
</feature>
<feature type="compositionally biased region" description="Polar residues" evidence="1">
    <location>
        <begin position="337"/>
        <end position="349"/>
    </location>
</feature>